<dbReference type="Proteomes" id="UP000054302">
    <property type="component" value="Unassembled WGS sequence"/>
</dbReference>
<protein>
    <submittedName>
        <fullName evidence="1">Uncharacterized protein</fullName>
    </submittedName>
</protein>
<dbReference type="AlphaFoldDB" id="A0A0D1ZXL8"/>
<evidence type="ECO:0000313" key="1">
    <source>
        <dbReference type="EMBL" id="KIV91543.1"/>
    </source>
</evidence>
<sequence length="174" mass="20308">MFVSSRCRCQIIMSQRKAPRLDALCSPRSSTAASYVAWSRTYDILSKGLRHLAQCKPTRLMCRSSPIPSRASPTYPLPQGRYYGISLTWPYTAKGRQWQMATLWWANFCTRRNCKVCRCGIMQVRSRRCKIKARLLGWILSRRARTLPSKLARAYDRGDHETKFALQMPDRWRL</sequence>
<dbReference type="HOGENOM" id="CLU_1540058_0_0_1"/>
<dbReference type="EMBL" id="KN847523">
    <property type="protein sequence ID" value="KIV91543.1"/>
    <property type="molecule type" value="Genomic_DNA"/>
</dbReference>
<name>A0A0D1ZXL8_EXOME</name>
<dbReference type="VEuPathDB" id="FungiDB:PV10_06072"/>
<proteinExistence type="predicted"/>
<gene>
    <name evidence="1" type="ORF">PV10_06072</name>
</gene>
<dbReference type="RefSeq" id="XP_016223117.1">
    <property type="nucleotide sequence ID" value="XM_016370824.1"/>
</dbReference>
<organism evidence="1 2">
    <name type="scientific">Exophiala mesophila</name>
    <name type="common">Black yeast-like fungus</name>
    <dbReference type="NCBI Taxonomy" id="212818"/>
    <lineage>
        <taxon>Eukaryota</taxon>
        <taxon>Fungi</taxon>
        <taxon>Dikarya</taxon>
        <taxon>Ascomycota</taxon>
        <taxon>Pezizomycotina</taxon>
        <taxon>Eurotiomycetes</taxon>
        <taxon>Chaetothyriomycetidae</taxon>
        <taxon>Chaetothyriales</taxon>
        <taxon>Herpotrichiellaceae</taxon>
        <taxon>Exophiala</taxon>
    </lineage>
</organism>
<dbReference type="GeneID" id="27323917"/>
<reference evidence="1 2" key="1">
    <citation type="submission" date="2015-01" db="EMBL/GenBank/DDBJ databases">
        <title>The Genome Sequence of Exophiala mesophila CBS40295.</title>
        <authorList>
            <consortium name="The Broad Institute Genomics Platform"/>
            <person name="Cuomo C."/>
            <person name="de Hoog S."/>
            <person name="Gorbushina A."/>
            <person name="Stielow B."/>
            <person name="Teixiera M."/>
            <person name="Abouelleil A."/>
            <person name="Chapman S.B."/>
            <person name="Priest M."/>
            <person name="Young S.K."/>
            <person name="Wortman J."/>
            <person name="Nusbaum C."/>
            <person name="Birren B."/>
        </authorList>
    </citation>
    <scope>NUCLEOTIDE SEQUENCE [LARGE SCALE GENOMIC DNA]</scope>
    <source>
        <strain evidence="1 2">CBS 40295</strain>
    </source>
</reference>
<evidence type="ECO:0000313" key="2">
    <source>
        <dbReference type="Proteomes" id="UP000054302"/>
    </source>
</evidence>
<keyword evidence="2" id="KW-1185">Reference proteome</keyword>
<accession>A0A0D1ZXL8</accession>